<dbReference type="OrthoDB" id="9816361at2"/>
<organism evidence="8 9">
    <name type="scientific">Fibrisoma montanum</name>
    <dbReference type="NCBI Taxonomy" id="2305895"/>
    <lineage>
        <taxon>Bacteria</taxon>
        <taxon>Pseudomonadati</taxon>
        <taxon>Bacteroidota</taxon>
        <taxon>Cytophagia</taxon>
        <taxon>Cytophagales</taxon>
        <taxon>Spirosomataceae</taxon>
        <taxon>Fibrisoma</taxon>
    </lineage>
</organism>
<sequence>MKKIVLALMLTVGSLSVQANSATADEYTIDDQQVEQLMAQSTDVSYTIVETTLVQSQQMAAKMTGTARVQTDDKFVPALLLNLFLGGLGIHRLYLGTETLTWVGYILTCGGIFGIVPLVDLIVLIVNSENISKFVDNPKFFMWANN</sequence>
<evidence type="ECO:0000313" key="9">
    <source>
        <dbReference type="Proteomes" id="UP000283523"/>
    </source>
</evidence>
<dbReference type="RefSeq" id="WP_119668802.1">
    <property type="nucleotide sequence ID" value="NZ_QXED01000004.1"/>
</dbReference>
<evidence type="ECO:0000256" key="1">
    <source>
        <dbReference type="ARBA" id="ARBA00004141"/>
    </source>
</evidence>
<feature type="signal peptide" evidence="6">
    <location>
        <begin position="1"/>
        <end position="19"/>
    </location>
</feature>
<reference evidence="8 9" key="1">
    <citation type="submission" date="2018-08" db="EMBL/GenBank/DDBJ databases">
        <title>Fibrisoma montanum sp. nov., isolated from Danxia mountain soil.</title>
        <authorList>
            <person name="Huang Y."/>
        </authorList>
    </citation>
    <scope>NUCLEOTIDE SEQUENCE [LARGE SCALE GENOMIC DNA]</scope>
    <source>
        <strain evidence="8 9">HYT19</strain>
    </source>
</reference>
<name>A0A418M949_9BACT</name>
<dbReference type="InterPro" id="IPR007829">
    <property type="entry name" value="TM2"/>
</dbReference>
<accession>A0A418M949</accession>
<evidence type="ECO:0000256" key="2">
    <source>
        <dbReference type="ARBA" id="ARBA00022692"/>
    </source>
</evidence>
<evidence type="ECO:0000256" key="5">
    <source>
        <dbReference type="SAM" id="Phobius"/>
    </source>
</evidence>
<evidence type="ECO:0000259" key="7">
    <source>
        <dbReference type="Pfam" id="PF05154"/>
    </source>
</evidence>
<evidence type="ECO:0000313" key="8">
    <source>
        <dbReference type="EMBL" id="RIV22619.1"/>
    </source>
</evidence>
<keyword evidence="3 5" id="KW-1133">Transmembrane helix</keyword>
<evidence type="ECO:0000256" key="4">
    <source>
        <dbReference type="ARBA" id="ARBA00023136"/>
    </source>
</evidence>
<dbReference type="Pfam" id="PF05154">
    <property type="entry name" value="TM2"/>
    <property type="match status" value="1"/>
</dbReference>
<dbReference type="Proteomes" id="UP000283523">
    <property type="component" value="Unassembled WGS sequence"/>
</dbReference>
<proteinExistence type="predicted"/>
<comment type="caution">
    <text evidence="8">The sequence shown here is derived from an EMBL/GenBank/DDBJ whole genome shotgun (WGS) entry which is preliminary data.</text>
</comment>
<feature type="domain" description="TM2" evidence="7">
    <location>
        <begin position="74"/>
        <end position="122"/>
    </location>
</feature>
<keyword evidence="9" id="KW-1185">Reference proteome</keyword>
<gene>
    <name evidence="8" type="ORF">DYU11_16555</name>
</gene>
<keyword evidence="6" id="KW-0732">Signal</keyword>
<protein>
    <submittedName>
        <fullName evidence="8">TM2 domain-containing protein</fullName>
    </submittedName>
</protein>
<keyword evidence="2 5" id="KW-0812">Transmembrane</keyword>
<evidence type="ECO:0000256" key="6">
    <source>
        <dbReference type="SAM" id="SignalP"/>
    </source>
</evidence>
<dbReference type="EMBL" id="QXED01000004">
    <property type="protein sequence ID" value="RIV22619.1"/>
    <property type="molecule type" value="Genomic_DNA"/>
</dbReference>
<dbReference type="GO" id="GO:0016020">
    <property type="term" value="C:membrane"/>
    <property type="evidence" value="ECO:0007669"/>
    <property type="project" value="UniProtKB-SubCell"/>
</dbReference>
<keyword evidence="4 5" id="KW-0472">Membrane</keyword>
<feature type="transmembrane region" description="Helical" evidence="5">
    <location>
        <begin position="102"/>
        <end position="126"/>
    </location>
</feature>
<feature type="chain" id="PRO_5019166830" evidence="6">
    <location>
        <begin position="20"/>
        <end position="146"/>
    </location>
</feature>
<comment type="subcellular location">
    <subcellularLocation>
        <location evidence="1">Membrane</location>
        <topology evidence="1">Multi-pass membrane protein</topology>
    </subcellularLocation>
</comment>
<feature type="transmembrane region" description="Helical" evidence="5">
    <location>
        <begin position="75"/>
        <end position="95"/>
    </location>
</feature>
<dbReference type="AlphaFoldDB" id="A0A418M949"/>
<evidence type="ECO:0000256" key="3">
    <source>
        <dbReference type="ARBA" id="ARBA00022989"/>
    </source>
</evidence>